<name>A0A5S9MN82_9CAUD</name>
<reference evidence="1 2" key="1">
    <citation type="submission" date="2019-12" db="EMBL/GenBank/DDBJ databases">
        <title>Analysis of Enterococcus faecalis vB_EfaS-DELF1.</title>
        <authorList>
            <person name="Delfan A.S."/>
            <person name="Bouzari M."/>
            <person name="Wang R."/>
        </authorList>
    </citation>
    <scope>NUCLEOTIDE SEQUENCE [LARGE SCALE GENOMIC DNA]</scope>
</reference>
<protein>
    <submittedName>
        <fullName evidence="1">Uncharacterized protein</fullName>
    </submittedName>
</protein>
<evidence type="ECO:0000313" key="1">
    <source>
        <dbReference type="EMBL" id="BBQ04312.1"/>
    </source>
</evidence>
<sequence length="79" mass="9252">MKFQYGDLVKFRNNYGMFASNGDEGTVQHIDKYDNIMVLVESGEFAGRFEEVREEDIEFIDRLTDEELALLEEEDEHAI</sequence>
<dbReference type="EMBL" id="LC513943">
    <property type="protein sequence ID" value="BBQ04312.1"/>
    <property type="molecule type" value="Genomic_DNA"/>
</dbReference>
<dbReference type="Proteomes" id="UP000429954">
    <property type="component" value="Segment"/>
</dbReference>
<proteinExistence type="predicted"/>
<keyword evidence="2" id="KW-1185">Reference proteome</keyword>
<evidence type="ECO:0000313" key="2">
    <source>
        <dbReference type="Proteomes" id="UP000429954"/>
    </source>
</evidence>
<accession>A0A5S9MN82</accession>
<organism evidence="1 2">
    <name type="scientific">Enterococcus phage vB_EfaS-DELF1</name>
    <dbReference type="NCBI Taxonomy" id="2683673"/>
    <lineage>
        <taxon>Viruses</taxon>
        <taxon>Duplodnaviria</taxon>
        <taxon>Heunggongvirae</taxon>
        <taxon>Uroviricota</taxon>
        <taxon>Caudoviricetes</taxon>
        <taxon>Delfunavirus</taxon>
        <taxon>Delfunavirus delf1</taxon>
    </lineage>
</organism>